<keyword evidence="8" id="KW-0503">Monooxygenase</keyword>
<dbReference type="GO" id="GO:0020037">
    <property type="term" value="F:heme binding"/>
    <property type="evidence" value="ECO:0007669"/>
    <property type="project" value="InterPro"/>
</dbReference>
<evidence type="ECO:0008006" key="13">
    <source>
        <dbReference type="Google" id="ProtNLM"/>
    </source>
</evidence>
<name>A0A8H5G7Z5_9AGAR</name>
<dbReference type="EMBL" id="JAACJM010000045">
    <property type="protein sequence ID" value="KAF5360049.1"/>
    <property type="molecule type" value="Genomic_DNA"/>
</dbReference>
<protein>
    <recommendedName>
        <fullName evidence="13">Cytochrome P450</fullName>
    </recommendedName>
</protein>
<sequence>MTPQIEDLWNFTSLYALIFSGLVLYVLASWSLRHARSSHRLPYPPGPKPRNFITGNMGDFPKAYKPYLEYMKMGKQYGSDLIHMEALGHHYVVINSFKAANELLEKRASINSSRPFTLMDKLGGWENVLGLLPYADQWRIFRKLFHQNFRPNGAVKFRHIQLEKVHMFLRDLLGPYDEFMDCVVTLSESVAFSAMYGYDITSHKEHLPRSGRQAVGVVELGMLPGHDAFNYTPFIRYLPSWFPGCGFKKLARDCRACIEEIKEVPFKIAMDFWKENRWSLLGELVHSDWGDEQNLTSKKVDVMKMMGATTILASSDTTSAAIGTFILCMALNPHVQHKAQEEIDQILGNDRLPNFEDRPSLPYIEAIYREVLRWCPIIPLCESSLCFKLIHRQLTLIPGLPHYSTEDDVYNGYYIPKGTTLYPNIWAMTRDEQVYEKPEEFIPERHIKPDGGFEGINSILAYGFGRRVCVGRHVADAQVWLTIACLLSVFNITKAKGPDGKEIEINVDDSYHFGGFVFPKSFPCAISPRSDAAEKMIRETSKLEYDKLYPS</sequence>
<dbReference type="PRINTS" id="PR00385">
    <property type="entry name" value="P450"/>
</dbReference>
<keyword evidence="7 9" id="KW-0408">Iron</keyword>
<comment type="similarity">
    <text evidence="3">Belongs to the cytochrome P450 family.</text>
</comment>
<dbReference type="InterPro" id="IPR001128">
    <property type="entry name" value="Cyt_P450"/>
</dbReference>
<organism evidence="11 12">
    <name type="scientific">Tetrapyrgos nigripes</name>
    <dbReference type="NCBI Taxonomy" id="182062"/>
    <lineage>
        <taxon>Eukaryota</taxon>
        <taxon>Fungi</taxon>
        <taxon>Dikarya</taxon>
        <taxon>Basidiomycota</taxon>
        <taxon>Agaricomycotina</taxon>
        <taxon>Agaricomycetes</taxon>
        <taxon>Agaricomycetidae</taxon>
        <taxon>Agaricales</taxon>
        <taxon>Marasmiineae</taxon>
        <taxon>Marasmiaceae</taxon>
        <taxon>Tetrapyrgos</taxon>
    </lineage>
</organism>
<feature type="transmembrane region" description="Helical" evidence="10">
    <location>
        <begin position="12"/>
        <end position="32"/>
    </location>
</feature>
<dbReference type="PANTHER" id="PTHR46300:SF7">
    <property type="entry name" value="P450, PUTATIVE (EUROFUNG)-RELATED"/>
    <property type="match status" value="1"/>
</dbReference>
<proteinExistence type="inferred from homology"/>
<dbReference type="CDD" id="cd11065">
    <property type="entry name" value="CYP64-like"/>
    <property type="match status" value="1"/>
</dbReference>
<keyword evidence="6" id="KW-0560">Oxidoreductase</keyword>
<comment type="cofactor">
    <cofactor evidence="1 9">
        <name>heme</name>
        <dbReference type="ChEBI" id="CHEBI:30413"/>
    </cofactor>
</comment>
<evidence type="ECO:0000256" key="10">
    <source>
        <dbReference type="SAM" id="Phobius"/>
    </source>
</evidence>
<evidence type="ECO:0000313" key="11">
    <source>
        <dbReference type="EMBL" id="KAF5360049.1"/>
    </source>
</evidence>
<dbReference type="GO" id="GO:0005506">
    <property type="term" value="F:iron ion binding"/>
    <property type="evidence" value="ECO:0007669"/>
    <property type="project" value="InterPro"/>
</dbReference>
<dbReference type="Proteomes" id="UP000559256">
    <property type="component" value="Unassembled WGS sequence"/>
</dbReference>
<evidence type="ECO:0000256" key="8">
    <source>
        <dbReference type="ARBA" id="ARBA00023033"/>
    </source>
</evidence>
<dbReference type="GO" id="GO:0004497">
    <property type="term" value="F:monooxygenase activity"/>
    <property type="evidence" value="ECO:0007669"/>
    <property type="project" value="UniProtKB-KW"/>
</dbReference>
<feature type="binding site" description="axial binding residue" evidence="9">
    <location>
        <position position="469"/>
    </location>
    <ligand>
        <name>heme</name>
        <dbReference type="ChEBI" id="CHEBI:30413"/>
    </ligand>
    <ligandPart>
        <name>Fe</name>
        <dbReference type="ChEBI" id="CHEBI:18248"/>
    </ligandPart>
</feature>
<evidence type="ECO:0000256" key="4">
    <source>
        <dbReference type="ARBA" id="ARBA00022617"/>
    </source>
</evidence>
<keyword evidence="10" id="KW-0812">Transmembrane</keyword>
<dbReference type="Pfam" id="PF00067">
    <property type="entry name" value="p450"/>
    <property type="match status" value="2"/>
</dbReference>
<evidence type="ECO:0000256" key="9">
    <source>
        <dbReference type="PIRSR" id="PIRSR602401-1"/>
    </source>
</evidence>
<keyword evidence="12" id="KW-1185">Reference proteome</keyword>
<evidence type="ECO:0000313" key="12">
    <source>
        <dbReference type="Proteomes" id="UP000559256"/>
    </source>
</evidence>
<evidence type="ECO:0000256" key="2">
    <source>
        <dbReference type="ARBA" id="ARBA00005179"/>
    </source>
</evidence>
<dbReference type="PANTHER" id="PTHR46300">
    <property type="entry name" value="P450, PUTATIVE (EUROFUNG)-RELATED-RELATED"/>
    <property type="match status" value="1"/>
</dbReference>
<reference evidence="11 12" key="1">
    <citation type="journal article" date="2020" name="ISME J.">
        <title>Uncovering the hidden diversity of litter-decomposition mechanisms in mushroom-forming fungi.</title>
        <authorList>
            <person name="Floudas D."/>
            <person name="Bentzer J."/>
            <person name="Ahren D."/>
            <person name="Johansson T."/>
            <person name="Persson P."/>
            <person name="Tunlid A."/>
        </authorList>
    </citation>
    <scope>NUCLEOTIDE SEQUENCE [LARGE SCALE GENOMIC DNA]</scope>
    <source>
        <strain evidence="11 12">CBS 291.85</strain>
    </source>
</reference>
<gene>
    <name evidence="11" type="ORF">D9758_007624</name>
</gene>
<dbReference type="SUPFAM" id="SSF48264">
    <property type="entry name" value="Cytochrome P450"/>
    <property type="match status" value="1"/>
</dbReference>
<accession>A0A8H5G7Z5</accession>
<keyword evidence="5 9" id="KW-0479">Metal-binding</keyword>
<keyword evidence="10" id="KW-0472">Membrane</keyword>
<comment type="pathway">
    <text evidence="2">Secondary metabolite biosynthesis.</text>
</comment>
<dbReference type="Gene3D" id="1.10.630.10">
    <property type="entry name" value="Cytochrome P450"/>
    <property type="match status" value="1"/>
</dbReference>
<dbReference type="InterPro" id="IPR002401">
    <property type="entry name" value="Cyt_P450_E_grp-I"/>
</dbReference>
<keyword evidence="10" id="KW-1133">Transmembrane helix</keyword>
<evidence type="ECO:0000256" key="3">
    <source>
        <dbReference type="ARBA" id="ARBA00010617"/>
    </source>
</evidence>
<keyword evidence="4 9" id="KW-0349">Heme</keyword>
<evidence type="ECO:0000256" key="6">
    <source>
        <dbReference type="ARBA" id="ARBA00023002"/>
    </source>
</evidence>
<comment type="caution">
    <text evidence="11">The sequence shown here is derived from an EMBL/GenBank/DDBJ whole genome shotgun (WGS) entry which is preliminary data.</text>
</comment>
<dbReference type="PRINTS" id="PR00463">
    <property type="entry name" value="EP450I"/>
</dbReference>
<dbReference type="GO" id="GO:0016705">
    <property type="term" value="F:oxidoreductase activity, acting on paired donors, with incorporation or reduction of molecular oxygen"/>
    <property type="evidence" value="ECO:0007669"/>
    <property type="project" value="InterPro"/>
</dbReference>
<dbReference type="OrthoDB" id="2789670at2759"/>
<dbReference type="InterPro" id="IPR036396">
    <property type="entry name" value="Cyt_P450_sf"/>
</dbReference>
<dbReference type="InterPro" id="IPR050364">
    <property type="entry name" value="Cytochrome_P450_fung"/>
</dbReference>
<evidence type="ECO:0000256" key="5">
    <source>
        <dbReference type="ARBA" id="ARBA00022723"/>
    </source>
</evidence>
<dbReference type="AlphaFoldDB" id="A0A8H5G7Z5"/>
<evidence type="ECO:0000256" key="7">
    <source>
        <dbReference type="ARBA" id="ARBA00023004"/>
    </source>
</evidence>
<evidence type="ECO:0000256" key="1">
    <source>
        <dbReference type="ARBA" id="ARBA00001971"/>
    </source>
</evidence>